<feature type="domain" description="Palmitoyltransferase DHHC" evidence="9">
    <location>
        <begin position="126"/>
        <end position="277"/>
    </location>
</feature>
<dbReference type="EC" id="2.3.1.225" evidence="7"/>
<feature type="transmembrane region" description="Helical" evidence="7">
    <location>
        <begin position="233"/>
        <end position="266"/>
    </location>
</feature>
<evidence type="ECO:0000256" key="2">
    <source>
        <dbReference type="ARBA" id="ARBA00022679"/>
    </source>
</evidence>
<feature type="transmembrane region" description="Helical" evidence="7">
    <location>
        <begin position="170"/>
        <end position="196"/>
    </location>
</feature>
<feature type="compositionally biased region" description="Polar residues" evidence="8">
    <location>
        <begin position="386"/>
        <end position="409"/>
    </location>
</feature>
<evidence type="ECO:0000259" key="9">
    <source>
        <dbReference type="Pfam" id="PF01529"/>
    </source>
</evidence>
<comment type="caution">
    <text evidence="10">The sequence shown here is derived from an EMBL/GenBank/DDBJ whole genome shotgun (WGS) entry which is preliminary data.</text>
</comment>
<dbReference type="EMBL" id="JAVHJS010000026">
    <property type="protein sequence ID" value="KAK2815178.1"/>
    <property type="molecule type" value="Genomic_DNA"/>
</dbReference>
<evidence type="ECO:0000256" key="6">
    <source>
        <dbReference type="ARBA" id="ARBA00023315"/>
    </source>
</evidence>
<feature type="region of interest" description="Disordered" evidence="8">
    <location>
        <begin position="281"/>
        <end position="304"/>
    </location>
</feature>
<comment type="domain">
    <text evidence="7">The DHHC domain is required for palmitoyltransferase activity.</text>
</comment>
<feature type="region of interest" description="Disordered" evidence="8">
    <location>
        <begin position="427"/>
        <end position="453"/>
    </location>
</feature>
<feature type="region of interest" description="Disordered" evidence="8">
    <location>
        <begin position="384"/>
        <end position="409"/>
    </location>
</feature>
<dbReference type="GO" id="GO:0016020">
    <property type="term" value="C:membrane"/>
    <property type="evidence" value="ECO:0007669"/>
    <property type="project" value="UniProtKB-SubCell"/>
</dbReference>
<evidence type="ECO:0000256" key="3">
    <source>
        <dbReference type="ARBA" id="ARBA00022692"/>
    </source>
</evidence>
<feature type="transmembrane region" description="Helical" evidence="7">
    <location>
        <begin position="73"/>
        <end position="93"/>
    </location>
</feature>
<dbReference type="GO" id="GO:0005794">
    <property type="term" value="C:Golgi apparatus"/>
    <property type="evidence" value="ECO:0007669"/>
    <property type="project" value="TreeGrafter"/>
</dbReference>
<dbReference type="PANTHER" id="PTHR22883">
    <property type="entry name" value="ZINC FINGER DHHC DOMAIN CONTAINING PROTEIN"/>
    <property type="match status" value="1"/>
</dbReference>
<keyword evidence="4 7" id="KW-1133">Transmembrane helix</keyword>
<dbReference type="InterPro" id="IPR001594">
    <property type="entry name" value="Palmitoyltrfase_DHHC"/>
</dbReference>
<evidence type="ECO:0000256" key="5">
    <source>
        <dbReference type="ARBA" id="ARBA00023136"/>
    </source>
</evidence>
<dbReference type="GO" id="GO:0019706">
    <property type="term" value="F:protein-cysteine S-palmitoyltransferase activity"/>
    <property type="evidence" value="ECO:0007669"/>
    <property type="project" value="UniProtKB-EC"/>
</dbReference>
<gene>
    <name evidence="10" type="ORF">Q7C36_023444</name>
</gene>
<dbReference type="GO" id="GO:0006612">
    <property type="term" value="P:protein targeting to membrane"/>
    <property type="evidence" value="ECO:0007669"/>
    <property type="project" value="TreeGrafter"/>
</dbReference>
<feature type="compositionally biased region" description="Polar residues" evidence="8">
    <location>
        <begin position="291"/>
        <end position="304"/>
    </location>
</feature>
<comment type="subcellular location">
    <subcellularLocation>
        <location evidence="1">Membrane</location>
        <topology evidence="1">Multi-pass membrane protein</topology>
    </subcellularLocation>
</comment>
<proteinExistence type="inferred from homology"/>
<keyword evidence="3 7" id="KW-0812">Transmembrane</keyword>
<dbReference type="PANTHER" id="PTHR22883:SF22">
    <property type="entry name" value="PALMITOYLTRANSFERASE ZDHHC11-RELATED"/>
    <property type="match status" value="1"/>
</dbReference>
<dbReference type="GO" id="GO:0005783">
    <property type="term" value="C:endoplasmic reticulum"/>
    <property type="evidence" value="ECO:0007669"/>
    <property type="project" value="TreeGrafter"/>
</dbReference>
<dbReference type="PROSITE" id="PS50216">
    <property type="entry name" value="DHHC"/>
    <property type="match status" value="1"/>
</dbReference>
<dbReference type="Pfam" id="PF01529">
    <property type="entry name" value="DHHC"/>
    <property type="match status" value="1"/>
</dbReference>
<dbReference type="AlphaFoldDB" id="A0AA88IJY5"/>
<feature type="transmembrane region" description="Helical" evidence="7">
    <location>
        <begin position="47"/>
        <end position="66"/>
    </location>
</feature>
<comment type="similarity">
    <text evidence="7">Belongs to the DHHC palmitoyltransferase family.</text>
</comment>
<evidence type="ECO:0000313" key="10">
    <source>
        <dbReference type="EMBL" id="KAK2815178.1"/>
    </source>
</evidence>
<keyword evidence="11" id="KW-1185">Reference proteome</keyword>
<feature type="compositionally biased region" description="Polar residues" evidence="8">
    <location>
        <begin position="439"/>
        <end position="453"/>
    </location>
</feature>
<keyword evidence="5 7" id="KW-0472">Membrane</keyword>
<comment type="catalytic activity">
    <reaction evidence="7">
        <text>L-cysteinyl-[protein] + hexadecanoyl-CoA = S-hexadecanoyl-L-cysteinyl-[protein] + CoA</text>
        <dbReference type="Rhea" id="RHEA:36683"/>
        <dbReference type="Rhea" id="RHEA-COMP:10131"/>
        <dbReference type="Rhea" id="RHEA-COMP:11032"/>
        <dbReference type="ChEBI" id="CHEBI:29950"/>
        <dbReference type="ChEBI" id="CHEBI:57287"/>
        <dbReference type="ChEBI" id="CHEBI:57379"/>
        <dbReference type="ChEBI" id="CHEBI:74151"/>
        <dbReference type="EC" id="2.3.1.225"/>
    </reaction>
</comment>
<evidence type="ECO:0000256" key="7">
    <source>
        <dbReference type="RuleBase" id="RU079119"/>
    </source>
</evidence>
<dbReference type="Proteomes" id="UP001187315">
    <property type="component" value="Unassembled WGS sequence"/>
</dbReference>
<accession>A0AA88IJY5</accession>
<sequence>MTNVSCFQRRFRRTMPTWKGSSSELVTSPVHSRVNGWSSPLHVLQPVAWLIYSFMAIVGFGVYIPLLPPPWNYISYGVIGTAFILHLLTHLAAVTTDPADYAVRSKKDYSVPMPMFDRKKQPHVIHNQHCNLCDVDVGSKVKHCGSCNKCIADFDHHCNWLNNCVGRRNYWLFFVAVLSAACGVFLLVLVIAFVFIEHFVNPSILRTATAFQAVNGSTTWLAFLPVAPVQTSSASLLVLAVITVIIALASLLLLCHLLIFHIYLLYKGMSTYEYIMKQRQSQSSRQHEEGTTQPSSSDRTTSQNLGPFKMSLRCNALLSGKSSIFKYQDRGGSMVPITICSQKKPQSADGEICTNYGTNSAMQVIPGAAPRDWMGDSIRQMERTPTVRSENPVAQSPLSTSIVDPTEGADQSASAQFSCENCVKSRKYNNGGEVKKNSTEITPAQGTRDQTLN</sequence>
<reference evidence="10" key="1">
    <citation type="submission" date="2023-08" db="EMBL/GenBank/DDBJ databases">
        <title>Pelteobagrus vachellii genome.</title>
        <authorList>
            <person name="Liu H."/>
        </authorList>
    </citation>
    <scope>NUCLEOTIDE SEQUENCE</scope>
    <source>
        <strain evidence="10">PRFRI_2022a</strain>
        <tissue evidence="10">Muscle</tissue>
    </source>
</reference>
<keyword evidence="6 7" id="KW-0012">Acyltransferase</keyword>
<protein>
    <recommendedName>
        <fullName evidence="7">Palmitoyltransferase</fullName>
        <ecNumber evidence="7">2.3.1.225</ecNumber>
    </recommendedName>
</protein>
<evidence type="ECO:0000313" key="11">
    <source>
        <dbReference type="Proteomes" id="UP001187315"/>
    </source>
</evidence>
<dbReference type="InterPro" id="IPR039859">
    <property type="entry name" value="PFA4/ZDH16/20/ERF2-like"/>
</dbReference>
<evidence type="ECO:0000256" key="4">
    <source>
        <dbReference type="ARBA" id="ARBA00022989"/>
    </source>
</evidence>
<name>A0AA88IJY5_TACVA</name>
<evidence type="ECO:0000256" key="8">
    <source>
        <dbReference type="SAM" id="MobiDB-lite"/>
    </source>
</evidence>
<keyword evidence="2 7" id="KW-0808">Transferase</keyword>
<organism evidence="10 11">
    <name type="scientific">Tachysurus vachellii</name>
    <name type="common">Darkbarbel catfish</name>
    <name type="synonym">Pelteobagrus vachellii</name>
    <dbReference type="NCBI Taxonomy" id="175792"/>
    <lineage>
        <taxon>Eukaryota</taxon>
        <taxon>Metazoa</taxon>
        <taxon>Chordata</taxon>
        <taxon>Craniata</taxon>
        <taxon>Vertebrata</taxon>
        <taxon>Euteleostomi</taxon>
        <taxon>Actinopterygii</taxon>
        <taxon>Neopterygii</taxon>
        <taxon>Teleostei</taxon>
        <taxon>Ostariophysi</taxon>
        <taxon>Siluriformes</taxon>
        <taxon>Bagridae</taxon>
        <taxon>Tachysurus</taxon>
    </lineage>
</organism>
<evidence type="ECO:0000256" key="1">
    <source>
        <dbReference type="ARBA" id="ARBA00004141"/>
    </source>
</evidence>
<feature type="transmembrane region" description="Helical" evidence="7">
    <location>
        <begin position="208"/>
        <end position="227"/>
    </location>
</feature>